<keyword evidence="6 8" id="KW-0862">Zinc</keyword>
<evidence type="ECO:0000256" key="4">
    <source>
        <dbReference type="ARBA" id="ARBA00022723"/>
    </source>
</evidence>
<dbReference type="HAMAP" id="MF_00972">
    <property type="entry name" value="tRNA_aden_deaminase"/>
    <property type="match status" value="1"/>
</dbReference>
<evidence type="ECO:0000313" key="11">
    <source>
        <dbReference type="Proteomes" id="UP000536640"/>
    </source>
</evidence>
<comment type="caution">
    <text evidence="10">The sequence shown here is derived from an EMBL/GenBank/DDBJ whole genome shotgun (WGS) entry which is preliminary data.</text>
</comment>
<feature type="binding site" evidence="8">
    <location>
        <position position="85"/>
    </location>
    <ligand>
        <name>Zn(2+)</name>
        <dbReference type="ChEBI" id="CHEBI:29105"/>
        <note>catalytic</note>
    </ligand>
</feature>
<dbReference type="GO" id="GO:0008270">
    <property type="term" value="F:zinc ion binding"/>
    <property type="evidence" value="ECO:0007669"/>
    <property type="project" value="UniProtKB-UniRule"/>
</dbReference>
<dbReference type="InterPro" id="IPR016193">
    <property type="entry name" value="Cytidine_deaminase-like"/>
</dbReference>
<evidence type="ECO:0000256" key="3">
    <source>
        <dbReference type="ARBA" id="ARBA00022694"/>
    </source>
</evidence>
<keyword evidence="4 8" id="KW-0479">Metal-binding</keyword>
<comment type="similarity">
    <text evidence="1">Belongs to the cytidine and deoxycytidylate deaminase family. ADAT2 subfamily.</text>
</comment>
<dbReference type="GO" id="GO:0052717">
    <property type="term" value="F:tRNA-specific adenosine-34 deaminase activity"/>
    <property type="evidence" value="ECO:0007669"/>
    <property type="project" value="UniProtKB-UniRule"/>
</dbReference>
<dbReference type="PROSITE" id="PS00903">
    <property type="entry name" value="CYT_DCMP_DEAMINASES_1"/>
    <property type="match status" value="1"/>
</dbReference>
<comment type="subunit">
    <text evidence="2 8">Homodimer.</text>
</comment>
<evidence type="ECO:0000256" key="6">
    <source>
        <dbReference type="ARBA" id="ARBA00022833"/>
    </source>
</evidence>
<name>A0A840R7K0_9GAMM</name>
<evidence type="ECO:0000313" key="10">
    <source>
        <dbReference type="EMBL" id="MBB5188372.1"/>
    </source>
</evidence>
<dbReference type="PANTHER" id="PTHR11079:SF202">
    <property type="entry name" value="TRNA-SPECIFIC ADENOSINE DEAMINASE"/>
    <property type="match status" value="1"/>
</dbReference>
<evidence type="ECO:0000256" key="8">
    <source>
        <dbReference type="HAMAP-Rule" id="MF_00972"/>
    </source>
</evidence>
<sequence length="161" mass="17700">MSELSDEYWMRHALEMAQQADIANEVPVGAIIVKDNTVIAEGFNQPISKADPTAHAEIVALRNAAQSLNNYRLPDTTLYVTVEPCAMCAGAIIHSRIQRVVYGAAEPKAGAVCSHLQLFDQPQMNHRVDWQGGVLAAEATAVLQAFFARRRDEKRALKKAD</sequence>
<comment type="function">
    <text evidence="8">Catalyzes the deamination of adenosine to inosine at the wobble position 34 of tRNA(Arg2).</text>
</comment>
<feature type="binding site" evidence="8">
    <location>
        <position position="88"/>
    </location>
    <ligand>
        <name>Zn(2+)</name>
        <dbReference type="ChEBI" id="CHEBI:29105"/>
        <note>catalytic</note>
    </ligand>
</feature>
<evidence type="ECO:0000256" key="5">
    <source>
        <dbReference type="ARBA" id="ARBA00022801"/>
    </source>
</evidence>
<dbReference type="RefSeq" id="WP_184463699.1">
    <property type="nucleotide sequence ID" value="NZ_JACHHW010000007.1"/>
</dbReference>
<dbReference type="PANTHER" id="PTHR11079">
    <property type="entry name" value="CYTOSINE DEAMINASE FAMILY MEMBER"/>
    <property type="match status" value="1"/>
</dbReference>
<comment type="catalytic activity">
    <reaction evidence="7 8">
        <text>adenosine(34) in tRNA + H2O + H(+) = inosine(34) in tRNA + NH4(+)</text>
        <dbReference type="Rhea" id="RHEA:43168"/>
        <dbReference type="Rhea" id="RHEA-COMP:10373"/>
        <dbReference type="Rhea" id="RHEA-COMP:10374"/>
        <dbReference type="ChEBI" id="CHEBI:15377"/>
        <dbReference type="ChEBI" id="CHEBI:15378"/>
        <dbReference type="ChEBI" id="CHEBI:28938"/>
        <dbReference type="ChEBI" id="CHEBI:74411"/>
        <dbReference type="ChEBI" id="CHEBI:82852"/>
        <dbReference type="EC" id="3.5.4.33"/>
    </reaction>
</comment>
<keyword evidence="11" id="KW-1185">Reference proteome</keyword>
<evidence type="ECO:0000256" key="2">
    <source>
        <dbReference type="ARBA" id="ARBA00011738"/>
    </source>
</evidence>
<proteinExistence type="inferred from homology"/>
<dbReference type="EMBL" id="JACHHW010000007">
    <property type="protein sequence ID" value="MBB5188372.1"/>
    <property type="molecule type" value="Genomic_DNA"/>
</dbReference>
<dbReference type="InterPro" id="IPR028883">
    <property type="entry name" value="tRNA_aden_deaminase"/>
</dbReference>
<dbReference type="FunFam" id="3.40.140.10:FF:000005">
    <property type="entry name" value="tRNA-specific adenosine deaminase"/>
    <property type="match status" value="1"/>
</dbReference>
<dbReference type="InterPro" id="IPR002125">
    <property type="entry name" value="CMP_dCMP_dom"/>
</dbReference>
<protein>
    <recommendedName>
        <fullName evidence="8">tRNA-specific adenosine deaminase</fullName>
        <ecNumber evidence="8">3.5.4.33</ecNumber>
    </recommendedName>
</protein>
<dbReference type="Gene3D" id="3.40.140.10">
    <property type="entry name" value="Cytidine Deaminase, domain 2"/>
    <property type="match status" value="1"/>
</dbReference>
<organism evidence="10 11">
    <name type="scientific">Zhongshania antarctica</name>
    <dbReference type="NCBI Taxonomy" id="641702"/>
    <lineage>
        <taxon>Bacteria</taxon>
        <taxon>Pseudomonadati</taxon>
        <taxon>Pseudomonadota</taxon>
        <taxon>Gammaproteobacteria</taxon>
        <taxon>Cellvibrionales</taxon>
        <taxon>Spongiibacteraceae</taxon>
        <taxon>Zhongshania</taxon>
    </lineage>
</organism>
<dbReference type="InterPro" id="IPR016192">
    <property type="entry name" value="APOBEC/CMP_deaminase_Zn-bd"/>
</dbReference>
<dbReference type="InterPro" id="IPR058535">
    <property type="entry name" value="MafB19-deam"/>
</dbReference>
<dbReference type="PROSITE" id="PS51747">
    <property type="entry name" value="CYT_DCMP_DEAMINASES_2"/>
    <property type="match status" value="1"/>
</dbReference>
<dbReference type="AlphaFoldDB" id="A0A840R7K0"/>
<gene>
    <name evidence="8" type="primary">tadA</name>
    <name evidence="10" type="ORF">HNQ57_002654</name>
</gene>
<dbReference type="CDD" id="cd01285">
    <property type="entry name" value="nucleoside_deaminase"/>
    <property type="match status" value="1"/>
</dbReference>
<dbReference type="NCBIfam" id="NF008113">
    <property type="entry name" value="PRK10860.1"/>
    <property type="match status" value="1"/>
</dbReference>
<feature type="active site" description="Proton donor" evidence="8">
    <location>
        <position position="57"/>
    </location>
</feature>
<dbReference type="SUPFAM" id="SSF53927">
    <property type="entry name" value="Cytidine deaminase-like"/>
    <property type="match status" value="1"/>
</dbReference>
<dbReference type="Proteomes" id="UP000536640">
    <property type="component" value="Unassembled WGS sequence"/>
</dbReference>
<dbReference type="Pfam" id="PF14437">
    <property type="entry name" value="MafB19-deam"/>
    <property type="match status" value="1"/>
</dbReference>
<evidence type="ECO:0000256" key="1">
    <source>
        <dbReference type="ARBA" id="ARBA00010669"/>
    </source>
</evidence>
<comment type="cofactor">
    <cofactor evidence="8">
        <name>Zn(2+)</name>
        <dbReference type="ChEBI" id="CHEBI:29105"/>
    </cofactor>
    <text evidence="8">Binds 1 zinc ion per subunit.</text>
</comment>
<dbReference type="GO" id="GO:0002100">
    <property type="term" value="P:tRNA wobble adenosine to inosine editing"/>
    <property type="evidence" value="ECO:0007669"/>
    <property type="project" value="UniProtKB-UniRule"/>
</dbReference>
<keyword evidence="3 8" id="KW-0819">tRNA processing</keyword>
<keyword evidence="5 8" id="KW-0378">Hydrolase</keyword>
<evidence type="ECO:0000256" key="7">
    <source>
        <dbReference type="ARBA" id="ARBA00048045"/>
    </source>
</evidence>
<evidence type="ECO:0000259" key="9">
    <source>
        <dbReference type="PROSITE" id="PS51747"/>
    </source>
</evidence>
<feature type="domain" description="CMP/dCMP-type deaminase" evidence="9">
    <location>
        <begin position="4"/>
        <end position="113"/>
    </location>
</feature>
<feature type="binding site" evidence="8">
    <location>
        <position position="55"/>
    </location>
    <ligand>
        <name>Zn(2+)</name>
        <dbReference type="ChEBI" id="CHEBI:29105"/>
        <note>catalytic</note>
    </ligand>
</feature>
<dbReference type="EC" id="3.5.4.33" evidence="8"/>
<accession>A0A840R7K0</accession>
<reference evidence="10 11" key="1">
    <citation type="submission" date="2020-08" db="EMBL/GenBank/DDBJ databases">
        <title>Genomic Encyclopedia of Type Strains, Phase IV (KMG-IV): sequencing the most valuable type-strain genomes for metagenomic binning, comparative biology and taxonomic classification.</title>
        <authorList>
            <person name="Goeker M."/>
        </authorList>
    </citation>
    <scope>NUCLEOTIDE SEQUENCE [LARGE SCALE GENOMIC DNA]</scope>
    <source>
        <strain evidence="10 11">DSM 25701</strain>
    </source>
</reference>